<dbReference type="Pfam" id="PF21762">
    <property type="entry name" value="DEDDh_C"/>
    <property type="match status" value="1"/>
</dbReference>
<reference evidence="3" key="1">
    <citation type="journal article" date="2023" name="Mol. Phylogenet. Evol.">
        <title>Genome-scale phylogeny and comparative genomics of the fungal order Sordariales.</title>
        <authorList>
            <person name="Hensen N."/>
            <person name="Bonometti L."/>
            <person name="Westerberg I."/>
            <person name="Brannstrom I.O."/>
            <person name="Guillou S."/>
            <person name="Cros-Aarteil S."/>
            <person name="Calhoun S."/>
            <person name="Haridas S."/>
            <person name="Kuo A."/>
            <person name="Mondo S."/>
            <person name="Pangilinan J."/>
            <person name="Riley R."/>
            <person name="LaButti K."/>
            <person name="Andreopoulos B."/>
            <person name="Lipzen A."/>
            <person name="Chen C."/>
            <person name="Yan M."/>
            <person name="Daum C."/>
            <person name="Ng V."/>
            <person name="Clum A."/>
            <person name="Steindorff A."/>
            <person name="Ohm R.A."/>
            <person name="Martin F."/>
            <person name="Silar P."/>
            <person name="Natvig D.O."/>
            <person name="Lalanne C."/>
            <person name="Gautier V."/>
            <person name="Ament-Velasquez S.L."/>
            <person name="Kruys A."/>
            <person name="Hutchinson M.I."/>
            <person name="Powell A.J."/>
            <person name="Barry K."/>
            <person name="Miller A.N."/>
            <person name="Grigoriev I.V."/>
            <person name="Debuchy R."/>
            <person name="Gladieux P."/>
            <person name="Hiltunen Thoren M."/>
            <person name="Johannesson H."/>
        </authorList>
    </citation>
    <scope>NUCLEOTIDE SEQUENCE</scope>
    <source>
        <strain evidence="3">CBS 990.96</strain>
    </source>
</reference>
<dbReference type="SUPFAM" id="SSF53098">
    <property type="entry name" value="Ribonuclease H-like"/>
    <property type="match status" value="1"/>
</dbReference>
<feature type="region of interest" description="Disordered" evidence="1">
    <location>
        <begin position="576"/>
        <end position="598"/>
    </location>
</feature>
<dbReference type="InterPro" id="IPR012337">
    <property type="entry name" value="RNaseH-like_sf"/>
</dbReference>
<comment type="caution">
    <text evidence="3">The sequence shown here is derived from an EMBL/GenBank/DDBJ whole genome shotgun (WGS) entry which is preliminary data.</text>
</comment>
<dbReference type="GO" id="GO:0003676">
    <property type="term" value="F:nucleic acid binding"/>
    <property type="evidence" value="ECO:0007669"/>
    <property type="project" value="InterPro"/>
</dbReference>
<dbReference type="GO" id="GO:0005634">
    <property type="term" value="C:nucleus"/>
    <property type="evidence" value="ECO:0007669"/>
    <property type="project" value="TreeGrafter"/>
</dbReference>
<dbReference type="PANTHER" id="PTHR28083">
    <property type="entry name" value="GOOD FOR FULL DBP5 ACTIVITY PROTEIN 2"/>
    <property type="match status" value="1"/>
</dbReference>
<evidence type="ECO:0000313" key="4">
    <source>
        <dbReference type="Proteomes" id="UP001301958"/>
    </source>
</evidence>
<proteinExistence type="predicted"/>
<evidence type="ECO:0000259" key="2">
    <source>
        <dbReference type="Pfam" id="PF21762"/>
    </source>
</evidence>
<dbReference type="Proteomes" id="UP001301958">
    <property type="component" value="Unassembled WGS sequence"/>
</dbReference>
<dbReference type="Gene3D" id="3.30.420.10">
    <property type="entry name" value="Ribonuclease H-like superfamily/Ribonuclease H"/>
    <property type="match status" value="1"/>
</dbReference>
<feature type="domain" description="Gfd2/YDR514C-like C-terminal" evidence="2">
    <location>
        <begin position="348"/>
        <end position="544"/>
    </location>
</feature>
<reference evidence="3" key="2">
    <citation type="submission" date="2023-05" db="EMBL/GenBank/DDBJ databases">
        <authorList>
            <consortium name="Lawrence Berkeley National Laboratory"/>
            <person name="Steindorff A."/>
            <person name="Hensen N."/>
            <person name="Bonometti L."/>
            <person name="Westerberg I."/>
            <person name="Brannstrom I.O."/>
            <person name="Guillou S."/>
            <person name="Cros-Aarteil S."/>
            <person name="Calhoun S."/>
            <person name="Haridas S."/>
            <person name="Kuo A."/>
            <person name="Mondo S."/>
            <person name="Pangilinan J."/>
            <person name="Riley R."/>
            <person name="Labutti K."/>
            <person name="Andreopoulos B."/>
            <person name="Lipzen A."/>
            <person name="Chen C."/>
            <person name="Yanf M."/>
            <person name="Daum C."/>
            <person name="Ng V."/>
            <person name="Clum A."/>
            <person name="Ohm R."/>
            <person name="Martin F."/>
            <person name="Silar P."/>
            <person name="Natvig D."/>
            <person name="Lalanne C."/>
            <person name="Gautier V."/>
            <person name="Ament-Velasquez S.L."/>
            <person name="Kruys A."/>
            <person name="Hutchinson M.I."/>
            <person name="Powell A.J."/>
            <person name="Barry K."/>
            <person name="Miller A.N."/>
            <person name="Grigoriev I.V."/>
            <person name="Debuchy R."/>
            <person name="Gladieux P."/>
            <person name="Thoren M.H."/>
            <person name="Johannesson H."/>
        </authorList>
    </citation>
    <scope>NUCLEOTIDE SEQUENCE</scope>
    <source>
        <strain evidence="3">CBS 990.96</strain>
    </source>
</reference>
<evidence type="ECO:0000256" key="1">
    <source>
        <dbReference type="SAM" id="MobiDB-lite"/>
    </source>
</evidence>
<dbReference type="InterPro" id="IPR036397">
    <property type="entry name" value="RNaseH_sf"/>
</dbReference>
<protein>
    <submittedName>
        <fullName evidence="3">Good for full DBP5 activity protein 2</fullName>
    </submittedName>
</protein>
<feature type="region of interest" description="Disordered" evidence="1">
    <location>
        <begin position="33"/>
        <end position="69"/>
    </location>
</feature>
<evidence type="ECO:0000313" key="3">
    <source>
        <dbReference type="EMBL" id="KAK4224151.1"/>
    </source>
</evidence>
<keyword evidence="4" id="KW-1185">Reference proteome</keyword>
<gene>
    <name evidence="3" type="ORF">QBC38DRAFT_26414</name>
</gene>
<dbReference type="InterPro" id="IPR040151">
    <property type="entry name" value="Gfd2/YDR514C-like"/>
</dbReference>
<sequence length="598" mass="67257">MDHPNLTEEQREADAKFLSDLIRLTGGDAAAWEGFDPSAWRDVDPNDMEDNNQWDAGSDNETGGIIPSASDFKDAVRVSDDWNRPIKHNKARQLVADVPEFTQDPAKLEKESLQWKETGLQIGEQCLKNETFVPWKFVTGYLGMYAGKRNGERAAPLFTLEALHLNRVWDLYYFHQPKKEMGDQPPALFVPTYQFEHLLDVVNAKLEINFTIPHGVNEEKFKLSFAAADGPRPRFLGRSHTAHGFNLLRDKIPAFEEKDDLSLASAHGRGHILSVLQMISKASTKSKKADNTRYKRTILHKAWGRTMKRAQRYLGLREKIGQRVDGTTPQMLDLDQPIATKPERSVLFVCIDIEAYEFNQDLITEVGISVLDTRKLVGVAPGLNGENWFDLMESRHLRVEDNVWAVNTKFVHGCADRFIFGKTEMVRLRDVPKTITEIINNGNFAPADFSTQSDQAVTHGQSRPVVLVFHDASSDIKYLHTAGYDVRSASNVVDVLDTKHMHQYTARTNNNASLENVLRYLDVPYQYLHNAGNDAAYTLRVMVGLAVKKRMMSLEKALSGAPKGYIPVNEFKEKEGWTSGGEDTDGGEPAGPVLGGWN</sequence>
<dbReference type="InterPro" id="IPR048519">
    <property type="entry name" value="Gfd2/YDR514C-like_C"/>
</dbReference>
<accession>A0AAN7BIK2</accession>
<name>A0AAN7BIK2_9PEZI</name>
<dbReference type="EMBL" id="MU865402">
    <property type="protein sequence ID" value="KAK4224151.1"/>
    <property type="molecule type" value="Genomic_DNA"/>
</dbReference>
<organism evidence="3 4">
    <name type="scientific">Podospora fimiseda</name>
    <dbReference type="NCBI Taxonomy" id="252190"/>
    <lineage>
        <taxon>Eukaryota</taxon>
        <taxon>Fungi</taxon>
        <taxon>Dikarya</taxon>
        <taxon>Ascomycota</taxon>
        <taxon>Pezizomycotina</taxon>
        <taxon>Sordariomycetes</taxon>
        <taxon>Sordariomycetidae</taxon>
        <taxon>Sordariales</taxon>
        <taxon>Podosporaceae</taxon>
        <taxon>Podospora</taxon>
    </lineage>
</organism>
<dbReference type="PANTHER" id="PTHR28083:SF1">
    <property type="entry name" value="GOOD FOR FULL DBP5 ACTIVITY PROTEIN 2"/>
    <property type="match status" value="1"/>
</dbReference>
<dbReference type="AlphaFoldDB" id="A0AAN7BIK2"/>